<dbReference type="SUPFAM" id="SSF46894">
    <property type="entry name" value="C-terminal effector domain of the bipartite response regulators"/>
    <property type="match status" value="1"/>
</dbReference>
<evidence type="ECO:0000259" key="1">
    <source>
        <dbReference type="PROSITE" id="PS50043"/>
    </source>
</evidence>
<dbReference type="InterPro" id="IPR016032">
    <property type="entry name" value="Sig_transdc_resp-reg_C-effctor"/>
</dbReference>
<gene>
    <name evidence="2" type="ORF">GCM10010191_09200</name>
</gene>
<dbReference type="InterPro" id="IPR058852">
    <property type="entry name" value="HTH_77"/>
</dbReference>
<dbReference type="Pfam" id="PF00196">
    <property type="entry name" value="GerE"/>
    <property type="match status" value="1"/>
</dbReference>
<dbReference type="Proteomes" id="UP001501231">
    <property type="component" value="Unassembled WGS sequence"/>
</dbReference>
<dbReference type="PROSITE" id="PS50043">
    <property type="entry name" value="HTH_LUXR_2"/>
    <property type="match status" value="1"/>
</dbReference>
<dbReference type="PANTHER" id="PTHR47691">
    <property type="entry name" value="REGULATOR-RELATED"/>
    <property type="match status" value="1"/>
</dbReference>
<dbReference type="CDD" id="cd06170">
    <property type="entry name" value="LuxR_C_like"/>
    <property type="match status" value="1"/>
</dbReference>
<protein>
    <submittedName>
        <fullName evidence="2">LuxR family transcriptional regulator</fullName>
    </submittedName>
</protein>
<dbReference type="PRINTS" id="PR00364">
    <property type="entry name" value="DISEASERSIST"/>
</dbReference>
<dbReference type="InterPro" id="IPR011990">
    <property type="entry name" value="TPR-like_helical_dom_sf"/>
</dbReference>
<accession>A0ABP5VJH2</accession>
<dbReference type="SUPFAM" id="SSF52540">
    <property type="entry name" value="P-loop containing nucleoside triphosphate hydrolases"/>
    <property type="match status" value="1"/>
</dbReference>
<evidence type="ECO:0000313" key="3">
    <source>
        <dbReference type="Proteomes" id="UP001501231"/>
    </source>
</evidence>
<dbReference type="Gene3D" id="1.10.10.10">
    <property type="entry name" value="Winged helix-like DNA-binding domain superfamily/Winged helix DNA-binding domain"/>
    <property type="match status" value="1"/>
</dbReference>
<evidence type="ECO:0000313" key="2">
    <source>
        <dbReference type="EMBL" id="GAA2403751.1"/>
    </source>
</evidence>
<dbReference type="EMBL" id="BAAARW010000003">
    <property type="protein sequence ID" value="GAA2403751.1"/>
    <property type="molecule type" value="Genomic_DNA"/>
</dbReference>
<sequence>MQVMVQQAELKVDRLPYEVTSFVGRRQAVGELRLALSRARLVTLTGPAGVGKSRLALRVARRVRRAFPDGAVLIELAGITEPTLVPSAVAAALELIDHSNLDAETVLLNGLANRRMLLVLDNCEHLLNACGHLVDRLLSAAPGLRVLATSREPLGIGAERVWPVPPLSLPTVNRPDGTSSTGPDAAHEAITLFGERAAAVAPSFAVDENNVTDVARLCQRLDGLPLAIELAAGRMRVMSVEQILARLDDRFRLLAARAPLAAARHRTLRAAVEWSFDLCTPSERTLWARCSVFAGEFDLDAAEAVCSDDELPADQVLSSVAGLVDKSVLTRVEHGLRVRYRMLETIREFGQERLAERGEEAILRRRHRDHYLRLAEQTDIDASGPRQAELAGRARADRADIWAALDYCCTTPGEARAGLRLATGFWYYWFACGFVRDGRRWLDRLLALDTAPSSERARALWVNGFIAHLQGNCTTSLRLDEESRELAGQLGDETALTYATQCFAGVLLWSGELDAALPLLDQVLARHRASGDWTAFALLIFALCADAASRQGRMDEAMELVAEARSLGASLGDRWMLSCIGWGVGVMWWMAGVPAKAREPLIEALREKADLDDQLGIMYCLEMLSLVAGTEGDWKRAAVLYGAAARMREPIDHPLFGAQRFLDWSRQCETDCRKALGDAAFTAISQQGAQLAQPELITDALGADAFAPPSAGAPSAQASAGTLTRREVEVAALIAGGMSNKQIAAELVIAQRTAEAHVEHILSKLGFTCRAQIATWVTEQDRPPGKGEAG</sequence>
<feature type="domain" description="HTH luxR-type" evidence="1">
    <location>
        <begin position="716"/>
        <end position="781"/>
    </location>
</feature>
<comment type="caution">
    <text evidence="2">The sequence shown here is derived from an EMBL/GenBank/DDBJ whole genome shotgun (WGS) entry which is preliminary data.</text>
</comment>
<reference evidence="3" key="1">
    <citation type="journal article" date="2019" name="Int. J. Syst. Evol. Microbiol.">
        <title>The Global Catalogue of Microorganisms (GCM) 10K type strain sequencing project: providing services to taxonomists for standard genome sequencing and annotation.</title>
        <authorList>
            <consortium name="The Broad Institute Genomics Platform"/>
            <consortium name="The Broad Institute Genome Sequencing Center for Infectious Disease"/>
            <person name="Wu L."/>
            <person name="Ma J."/>
        </authorList>
    </citation>
    <scope>NUCLEOTIDE SEQUENCE [LARGE SCALE GENOMIC DNA]</scope>
    <source>
        <strain evidence="3">JCM 3325</strain>
    </source>
</reference>
<dbReference type="Gene3D" id="1.25.40.10">
    <property type="entry name" value="Tetratricopeptide repeat domain"/>
    <property type="match status" value="1"/>
</dbReference>
<dbReference type="Pfam" id="PF25872">
    <property type="entry name" value="HTH_77"/>
    <property type="match status" value="1"/>
</dbReference>
<dbReference type="PRINTS" id="PR00038">
    <property type="entry name" value="HTHLUXR"/>
</dbReference>
<dbReference type="InterPro" id="IPR036388">
    <property type="entry name" value="WH-like_DNA-bd_sf"/>
</dbReference>
<dbReference type="Gene3D" id="3.40.50.300">
    <property type="entry name" value="P-loop containing nucleotide triphosphate hydrolases"/>
    <property type="match status" value="1"/>
</dbReference>
<dbReference type="SUPFAM" id="SSF48452">
    <property type="entry name" value="TPR-like"/>
    <property type="match status" value="1"/>
</dbReference>
<dbReference type="SMART" id="SM00421">
    <property type="entry name" value="HTH_LUXR"/>
    <property type="match status" value="1"/>
</dbReference>
<name>A0ABP5VJH2_9ACTN</name>
<dbReference type="InterPro" id="IPR000792">
    <property type="entry name" value="Tscrpt_reg_LuxR_C"/>
</dbReference>
<dbReference type="InterPro" id="IPR027417">
    <property type="entry name" value="P-loop_NTPase"/>
</dbReference>
<keyword evidence="3" id="KW-1185">Reference proteome</keyword>
<proteinExistence type="predicted"/>
<dbReference type="PANTHER" id="PTHR47691:SF3">
    <property type="entry name" value="HTH-TYPE TRANSCRIPTIONAL REGULATOR RV0890C-RELATED"/>
    <property type="match status" value="1"/>
</dbReference>
<organism evidence="2 3">
    <name type="scientific">Actinomadura vinacea</name>
    <dbReference type="NCBI Taxonomy" id="115336"/>
    <lineage>
        <taxon>Bacteria</taxon>
        <taxon>Bacillati</taxon>
        <taxon>Actinomycetota</taxon>
        <taxon>Actinomycetes</taxon>
        <taxon>Streptosporangiales</taxon>
        <taxon>Thermomonosporaceae</taxon>
        <taxon>Actinomadura</taxon>
    </lineage>
</organism>